<dbReference type="AlphaFoldDB" id="U7QJ75"/>
<gene>
    <name evidence="1" type="ORF">M595_1971</name>
</gene>
<sequence>MLLSENSRIARLSSKINRNVFVTIEQLDVTLKKQDNRKAYRLKLI</sequence>
<organism evidence="1 2">
    <name type="scientific">Lyngbya aestuarii BL J</name>
    <dbReference type="NCBI Taxonomy" id="1348334"/>
    <lineage>
        <taxon>Bacteria</taxon>
        <taxon>Bacillati</taxon>
        <taxon>Cyanobacteriota</taxon>
        <taxon>Cyanophyceae</taxon>
        <taxon>Oscillatoriophycideae</taxon>
        <taxon>Oscillatoriales</taxon>
        <taxon>Microcoleaceae</taxon>
        <taxon>Lyngbya</taxon>
    </lineage>
</organism>
<protein>
    <submittedName>
        <fullName evidence="1">Uncharacterized protein</fullName>
    </submittedName>
</protein>
<reference evidence="1 2" key="1">
    <citation type="journal article" date="2013" name="Front. Microbiol.">
        <title>Comparative genomic analyses of the cyanobacterium, Lyngbya aestuarii BL J, a powerful hydrogen producer.</title>
        <authorList>
            <person name="Kothari A."/>
            <person name="Vaughn M."/>
            <person name="Garcia-Pichel F."/>
        </authorList>
    </citation>
    <scope>NUCLEOTIDE SEQUENCE [LARGE SCALE GENOMIC DNA]</scope>
    <source>
        <strain evidence="1 2">BL J</strain>
    </source>
</reference>
<proteinExistence type="predicted"/>
<accession>U7QJ75</accession>
<comment type="caution">
    <text evidence="1">The sequence shown here is derived from an EMBL/GenBank/DDBJ whole genome shotgun (WGS) entry which is preliminary data.</text>
</comment>
<dbReference type="Proteomes" id="UP000017127">
    <property type="component" value="Unassembled WGS sequence"/>
</dbReference>
<name>U7QJ75_9CYAN</name>
<dbReference type="EMBL" id="AUZM01000015">
    <property type="protein sequence ID" value="ERT08009.1"/>
    <property type="molecule type" value="Genomic_DNA"/>
</dbReference>
<keyword evidence="2" id="KW-1185">Reference proteome</keyword>
<evidence type="ECO:0000313" key="2">
    <source>
        <dbReference type="Proteomes" id="UP000017127"/>
    </source>
</evidence>
<evidence type="ECO:0000313" key="1">
    <source>
        <dbReference type="EMBL" id="ERT08009.1"/>
    </source>
</evidence>